<keyword evidence="2" id="KW-1185">Reference proteome</keyword>
<evidence type="ECO:0000313" key="2">
    <source>
        <dbReference type="Proteomes" id="UP000010799"/>
    </source>
</evidence>
<dbReference type="RefSeq" id="WP_015272928.1">
    <property type="nucleotide sequence ID" value="NC_019907.1"/>
</dbReference>
<accession>L0EVV9</accession>
<dbReference type="EMBL" id="CP003789">
    <property type="protein sequence ID" value="AGA64501.1"/>
    <property type="molecule type" value="Genomic_DNA"/>
</dbReference>
<protein>
    <recommendedName>
        <fullName evidence="3">Phage major capsid protein</fullName>
    </recommendedName>
</protein>
<dbReference type="STRING" id="1215343.B488_05090"/>
<evidence type="ECO:0000313" key="1">
    <source>
        <dbReference type="EMBL" id="AGA64501.1"/>
    </source>
</evidence>
<gene>
    <name evidence="1" type="ordered locus">B488_05090</name>
</gene>
<dbReference type="InterPro" id="IPR035198">
    <property type="entry name" value="SU10_MCP"/>
</dbReference>
<name>L0EVV9_LIBCB</name>
<evidence type="ECO:0008006" key="3">
    <source>
        <dbReference type="Google" id="ProtNLM"/>
    </source>
</evidence>
<dbReference type="HOGENOM" id="CLU_073270_0_0_5"/>
<sequence length="325" mass="34966">MATQLQTFITSMSNTNREELDKGISNIAPSDTPILTMIGQGKTNSIHPEWAVDTLNPPADNAHIEAEVFTYNTPLVVQRYGNYTQIFIKTFSISNTQIAVNTADDEYSPKYQMMKVLKEIKTDIEYSIVASTPSANGSATVRRSGGLPTWLTSNVDRGTGGQSGGFSGGVTTAPKAGTPRTISLSQLENVMQLGYQNGANFSDIVMSPGVFTSFSHLKSDSNIIPLRSEVTPGKGNTISSSVKFFEGQYGPIRAQANRVMRNPSLGTNAFFIDKEMLQWLNLRPIAPNPKVTSNADGEVAAVVCEGALKVKNEKGIGMIADLSGT</sequence>
<dbReference type="KEGG" id="lcc:B488_05090"/>
<dbReference type="PATRIC" id="fig|1215343.11.peg.519"/>
<dbReference type="AlphaFoldDB" id="L0EVV9"/>
<reference evidence="1 2" key="1">
    <citation type="journal article" date="2012" name="Stand. Genomic Sci.">
        <title>Complete genome sequence of Liberibacter crescens BT-1.</title>
        <authorList>
            <person name="Leonard M.T."/>
            <person name="Fagen J.R."/>
            <person name="Davis-Richardson A.G."/>
            <person name="Davis M.J."/>
            <person name="Triplett E.W."/>
        </authorList>
    </citation>
    <scope>NUCLEOTIDE SEQUENCE [LARGE SCALE GENOMIC DNA]</scope>
    <source>
        <strain evidence="1 2">BT-1</strain>
    </source>
</reference>
<proteinExistence type="predicted"/>
<dbReference type="Pfam" id="PF17236">
    <property type="entry name" value="SU10_MCP"/>
    <property type="match status" value="1"/>
</dbReference>
<dbReference type="eggNOG" id="ENOG502ZCEU">
    <property type="taxonomic scope" value="Bacteria"/>
</dbReference>
<dbReference type="Proteomes" id="UP000010799">
    <property type="component" value="Chromosome"/>
</dbReference>
<organism evidence="1 2">
    <name type="scientific">Liberibacter crescens (strain BT-1)</name>
    <dbReference type="NCBI Taxonomy" id="1215343"/>
    <lineage>
        <taxon>Bacteria</taxon>
        <taxon>Pseudomonadati</taxon>
        <taxon>Pseudomonadota</taxon>
        <taxon>Alphaproteobacteria</taxon>
        <taxon>Hyphomicrobiales</taxon>
        <taxon>Rhizobiaceae</taxon>
        <taxon>Liberibacter</taxon>
    </lineage>
</organism>